<sequence>MGLRLPLCWCLVFAFALAIAASSARNTFSLPGDEMMMVATAGRSLKVSTDDYGDPSANRGHDPRNRVGGSGGGRKNRDIP</sequence>
<dbReference type="Proteomes" id="UP001415857">
    <property type="component" value="Unassembled WGS sequence"/>
</dbReference>
<gene>
    <name evidence="3" type="ORF">L1049_013914</name>
</gene>
<evidence type="ECO:0000256" key="2">
    <source>
        <dbReference type="SAM" id="SignalP"/>
    </source>
</evidence>
<dbReference type="InterPro" id="IPR034430">
    <property type="entry name" value="PSY"/>
</dbReference>
<evidence type="ECO:0000313" key="3">
    <source>
        <dbReference type="EMBL" id="KAK9280227.1"/>
    </source>
</evidence>
<comment type="caution">
    <text evidence="3">The sequence shown here is derived from an EMBL/GenBank/DDBJ whole genome shotgun (WGS) entry which is preliminary data.</text>
</comment>
<keyword evidence="4" id="KW-1185">Reference proteome</keyword>
<dbReference type="AlphaFoldDB" id="A0AAP0RL92"/>
<name>A0AAP0RL92_LIQFO</name>
<feature type="region of interest" description="Disordered" evidence="1">
    <location>
        <begin position="48"/>
        <end position="80"/>
    </location>
</feature>
<dbReference type="PANTHER" id="PTHR37177">
    <property type="entry name" value="PROTEIN PSY1"/>
    <property type="match status" value="1"/>
</dbReference>
<dbReference type="EMBL" id="JBBPBK010000008">
    <property type="protein sequence ID" value="KAK9280227.1"/>
    <property type="molecule type" value="Genomic_DNA"/>
</dbReference>
<organism evidence="3 4">
    <name type="scientific">Liquidambar formosana</name>
    <name type="common">Formosan gum</name>
    <dbReference type="NCBI Taxonomy" id="63359"/>
    <lineage>
        <taxon>Eukaryota</taxon>
        <taxon>Viridiplantae</taxon>
        <taxon>Streptophyta</taxon>
        <taxon>Embryophyta</taxon>
        <taxon>Tracheophyta</taxon>
        <taxon>Spermatophyta</taxon>
        <taxon>Magnoliopsida</taxon>
        <taxon>eudicotyledons</taxon>
        <taxon>Gunneridae</taxon>
        <taxon>Pentapetalae</taxon>
        <taxon>Saxifragales</taxon>
        <taxon>Altingiaceae</taxon>
        <taxon>Liquidambar</taxon>
    </lineage>
</organism>
<accession>A0AAP0RL92</accession>
<evidence type="ECO:0000313" key="4">
    <source>
        <dbReference type="Proteomes" id="UP001415857"/>
    </source>
</evidence>
<feature type="signal peptide" evidence="2">
    <location>
        <begin position="1"/>
        <end position="24"/>
    </location>
</feature>
<protein>
    <submittedName>
        <fullName evidence="3">Uncharacterized protein</fullName>
    </submittedName>
</protein>
<keyword evidence="2" id="KW-0732">Signal</keyword>
<proteinExistence type="predicted"/>
<feature type="chain" id="PRO_5042861014" evidence="2">
    <location>
        <begin position="25"/>
        <end position="80"/>
    </location>
</feature>
<reference evidence="3 4" key="1">
    <citation type="journal article" date="2024" name="Plant J.">
        <title>Genome sequences and population genomics reveal climatic adaptation and genomic divergence between two closely related sweetgum species.</title>
        <authorList>
            <person name="Xu W.Q."/>
            <person name="Ren C.Q."/>
            <person name="Zhang X.Y."/>
            <person name="Comes H.P."/>
            <person name="Liu X.H."/>
            <person name="Li Y.G."/>
            <person name="Kettle C.J."/>
            <person name="Jalonen R."/>
            <person name="Gaisberger H."/>
            <person name="Ma Y.Z."/>
            <person name="Qiu Y.X."/>
        </authorList>
    </citation>
    <scope>NUCLEOTIDE SEQUENCE [LARGE SCALE GENOMIC DNA]</scope>
    <source>
        <strain evidence="3">Hangzhou</strain>
    </source>
</reference>
<dbReference type="PANTHER" id="PTHR37177:SF4">
    <property type="entry name" value="PROTEIN PSY1"/>
    <property type="match status" value="1"/>
</dbReference>
<evidence type="ECO:0000256" key="1">
    <source>
        <dbReference type="SAM" id="MobiDB-lite"/>
    </source>
</evidence>